<evidence type="ECO:0000256" key="4">
    <source>
        <dbReference type="ARBA" id="ARBA00017099"/>
    </source>
</evidence>
<dbReference type="CDD" id="cd05254">
    <property type="entry name" value="dTDP_HR_like_SDR_e"/>
    <property type="match status" value="1"/>
</dbReference>
<proteinExistence type="inferred from homology"/>
<evidence type="ECO:0000256" key="5">
    <source>
        <dbReference type="ARBA" id="ARBA00048200"/>
    </source>
</evidence>
<dbReference type="Pfam" id="PF04321">
    <property type="entry name" value="RmlD_sub_bind"/>
    <property type="match status" value="1"/>
</dbReference>
<feature type="domain" description="RmlD-like substrate binding" evidence="7">
    <location>
        <begin position="1"/>
        <end position="282"/>
    </location>
</feature>
<dbReference type="OrthoDB" id="9803892at2"/>
<dbReference type="EMBL" id="LKBA01000010">
    <property type="protein sequence ID" value="KPN62780.1"/>
    <property type="molecule type" value="Genomic_DNA"/>
</dbReference>
<comment type="similarity">
    <text evidence="2 6">Belongs to the dTDP-4-dehydrorhamnose reductase family.</text>
</comment>
<reference evidence="8 9" key="1">
    <citation type="submission" date="2015-09" db="EMBL/GenBank/DDBJ databases">
        <title>Draft genome sequence of Aliiroseovarius crassostreae CV919-312TSm, the causative agent of Roseovarius Oyster Disease (formerly Juvenile Oyster Disease).</title>
        <authorList>
            <person name="Kessner L."/>
            <person name="Spinard E."/>
            <person name="Nelson D."/>
        </authorList>
    </citation>
    <scope>NUCLEOTIDE SEQUENCE [LARGE SCALE GENOMIC DNA]</scope>
    <source>
        <strain evidence="8 9">CV919-312</strain>
    </source>
</reference>
<dbReference type="Proteomes" id="UP000050471">
    <property type="component" value="Unassembled WGS sequence"/>
</dbReference>
<evidence type="ECO:0000256" key="2">
    <source>
        <dbReference type="ARBA" id="ARBA00010944"/>
    </source>
</evidence>
<keyword evidence="6" id="KW-0560">Oxidoreductase</keyword>
<comment type="function">
    <text evidence="6">Catalyzes the reduction of dTDP-6-deoxy-L-lyxo-4-hexulose to yield dTDP-L-rhamnose.</text>
</comment>
<evidence type="ECO:0000256" key="6">
    <source>
        <dbReference type="RuleBase" id="RU364082"/>
    </source>
</evidence>
<dbReference type="PANTHER" id="PTHR10491:SF4">
    <property type="entry name" value="METHIONINE ADENOSYLTRANSFERASE 2 SUBUNIT BETA"/>
    <property type="match status" value="1"/>
</dbReference>
<dbReference type="InterPro" id="IPR036291">
    <property type="entry name" value="NAD(P)-bd_dom_sf"/>
</dbReference>
<comment type="caution">
    <text evidence="8">The sequence shown here is derived from an EMBL/GenBank/DDBJ whole genome shotgun (WGS) entry which is preliminary data.</text>
</comment>
<evidence type="ECO:0000313" key="9">
    <source>
        <dbReference type="Proteomes" id="UP000050471"/>
    </source>
</evidence>
<keyword evidence="6" id="KW-0521">NADP</keyword>
<dbReference type="RefSeq" id="WP_055191172.1">
    <property type="nucleotide sequence ID" value="NZ_FPBS01000024.1"/>
</dbReference>
<dbReference type="GO" id="GO:0008831">
    <property type="term" value="F:dTDP-4-dehydrorhamnose reductase activity"/>
    <property type="evidence" value="ECO:0007669"/>
    <property type="project" value="UniProtKB-EC"/>
</dbReference>
<dbReference type="STRING" id="154981.AKJ29_01145"/>
<dbReference type="GO" id="GO:0005829">
    <property type="term" value="C:cytosol"/>
    <property type="evidence" value="ECO:0007669"/>
    <property type="project" value="TreeGrafter"/>
</dbReference>
<dbReference type="NCBIfam" id="TIGR01214">
    <property type="entry name" value="rmlD"/>
    <property type="match status" value="1"/>
</dbReference>
<evidence type="ECO:0000256" key="3">
    <source>
        <dbReference type="ARBA" id="ARBA00012929"/>
    </source>
</evidence>
<keyword evidence="9" id="KW-1185">Reference proteome</keyword>
<comment type="cofactor">
    <cofactor evidence="6">
        <name>Mg(2+)</name>
        <dbReference type="ChEBI" id="CHEBI:18420"/>
    </cofactor>
    <text evidence="6">Binds 1 Mg(2+) ion per monomer.</text>
</comment>
<protein>
    <recommendedName>
        <fullName evidence="4 6">dTDP-4-dehydrorhamnose reductase</fullName>
        <ecNumber evidence="3 6">1.1.1.133</ecNumber>
    </recommendedName>
</protein>
<evidence type="ECO:0000313" key="8">
    <source>
        <dbReference type="EMBL" id="KPN62780.1"/>
    </source>
</evidence>
<dbReference type="GO" id="GO:0019305">
    <property type="term" value="P:dTDP-rhamnose biosynthetic process"/>
    <property type="evidence" value="ECO:0007669"/>
    <property type="project" value="UniProtKB-UniPathway"/>
</dbReference>
<dbReference type="AlphaFoldDB" id="A0A0P7JNP1"/>
<evidence type="ECO:0000259" key="7">
    <source>
        <dbReference type="Pfam" id="PF04321"/>
    </source>
</evidence>
<dbReference type="InterPro" id="IPR005913">
    <property type="entry name" value="dTDP_dehydrorham_reduct"/>
</dbReference>
<comment type="pathway">
    <text evidence="1 6">Carbohydrate biosynthesis; dTDP-L-rhamnose biosynthesis.</text>
</comment>
<dbReference type="InterPro" id="IPR029903">
    <property type="entry name" value="RmlD-like-bd"/>
</dbReference>
<accession>A0A0P7JNP1</accession>
<dbReference type="Gene3D" id="3.40.50.720">
    <property type="entry name" value="NAD(P)-binding Rossmann-like Domain"/>
    <property type="match status" value="1"/>
</dbReference>
<sequence length="287" mass="30674">MKILLFGKTGQVATELQRRAGAVILDVHGRDSADFSDPDTCVQLIETTDADAVINAVGYTAVDQAEEDEALATVVNGSTPGRMAQAAAKRGLPFVHISTDYVFDGAGTAPFHTDHPTAPLGAYGRSKLAGELQVRAAAGPHAILRTSWVVSAHGNNFVKTMLRLGAERDQLSIVADQIGGPTPAADIADLCLTVARQLINAPEKSGTYHISGAPDVSWADFAREIFRQSGLPCQVEDIPSAAYPTPAKRPLNSRLDNGSTLAEFGYFRPDWRKGLNDILRDLDKITP</sequence>
<dbReference type="SUPFAM" id="SSF51735">
    <property type="entry name" value="NAD(P)-binding Rossmann-fold domains"/>
    <property type="match status" value="1"/>
</dbReference>
<dbReference type="UniPathway" id="UPA00124"/>
<name>A0A0P7JNP1_9RHOB</name>
<comment type="catalytic activity">
    <reaction evidence="5 6">
        <text>dTDP-beta-L-rhamnose + NADP(+) = dTDP-4-dehydro-beta-L-rhamnose + NADPH + H(+)</text>
        <dbReference type="Rhea" id="RHEA:21796"/>
        <dbReference type="ChEBI" id="CHEBI:15378"/>
        <dbReference type="ChEBI" id="CHEBI:57510"/>
        <dbReference type="ChEBI" id="CHEBI:57783"/>
        <dbReference type="ChEBI" id="CHEBI:58349"/>
        <dbReference type="ChEBI" id="CHEBI:62830"/>
        <dbReference type="EC" id="1.1.1.133"/>
    </reaction>
</comment>
<dbReference type="Gene3D" id="3.90.25.10">
    <property type="entry name" value="UDP-galactose 4-epimerase, domain 1"/>
    <property type="match status" value="1"/>
</dbReference>
<dbReference type="PANTHER" id="PTHR10491">
    <property type="entry name" value="DTDP-4-DEHYDRORHAMNOSE REDUCTASE"/>
    <property type="match status" value="1"/>
</dbReference>
<organism evidence="8 9">
    <name type="scientific">Aliiroseovarius crassostreae</name>
    <dbReference type="NCBI Taxonomy" id="154981"/>
    <lineage>
        <taxon>Bacteria</taxon>
        <taxon>Pseudomonadati</taxon>
        <taxon>Pseudomonadota</taxon>
        <taxon>Alphaproteobacteria</taxon>
        <taxon>Rhodobacterales</taxon>
        <taxon>Paracoccaceae</taxon>
        <taxon>Aliiroseovarius</taxon>
    </lineage>
</organism>
<gene>
    <name evidence="8" type="ORF">AKJ29_01145</name>
</gene>
<evidence type="ECO:0000256" key="1">
    <source>
        <dbReference type="ARBA" id="ARBA00004781"/>
    </source>
</evidence>
<dbReference type="EC" id="1.1.1.133" evidence="3 6"/>